<dbReference type="EMBL" id="CAJPIN010005526">
    <property type="protein sequence ID" value="CAG2057502.1"/>
    <property type="molecule type" value="Genomic_DNA"/>
</dbReference>
<accession>A0ABN7NT65</accession>
<dbReference type="Proteomes" id="UP001153148">
    <property type="component" value="Unassembled WGS sequence"/>
</dbReference>
<organism evidence="2 3">
    <name type="scientific">Timema podura</name>
    <name type="common">Walking stick</name>
    <dbReference type="NCBI Taxonomy" id="61482"/>
    <lineage>
        <taxon>Eukaryota</taxon>
        <taxon>Metazoa</taxon>
        <taxon>Ecdysozoa</taxon>
        <taxon>Arthropoda</taxon>
        <taxon>Hexapoda</taxon>
        <taxon>Insecta</taxon>
        <taxon>Pterygota</taxon>
        <taxon>Neoptera</taxon>
        <taxon>Polyneoptera</taxon>
        <taxon>Phasmatodea</taxon>
        <taxon>Timematodea</taxon>
        <taxon>Timematoidea</taxon>
        <taxon>Timematidae</taxon>
        <taxon>Timema</taxon>
    </lineage>
</organism>
<evidence type="ECO:0000313" key="3">
    <source>
        <dbReference type="Proteomes" id="UP001153148"/>
    </source>
</evidence>
<feature type="transmembrane region" description="Helical" evidence="1">
    <location>
        <begin position="145"/>
        <end position="161"/>
    </location>
</feature>
<gene>
    <name evidence="2" type="ORF">TPAB3V08_LOCUS4480</name>
</gene>
<evidence type="ECO:0000256" key="1">
    <source>
        <dbReference type="SAM" id="Phobius"/>
    </source>
</evidence>
<keyword evidence="1" id="KW-1133">Transmembrane helix</keyword>
<evidence type="ECO:0000313" key="2">
    <source>
        <dbReference type="EMBL" id="CAG2057502.1"/>
    </source>
</evidence>
<reference evidence="2" key="1">
    <citation type="submission" date="2021-03" db="EMBL/GenBank/DDBJ databases">
        <authorList>
            <person name="Tran Van P."/>
        </authorList>
    </citation>
    <scope>NUCLEOTIDE SEQUENCE</scope>
</reference>
<comment type="caution">
    <text evidence="2">The sequence shown here is derived from an EMBL/GenBank/DDBJ whole genome shotgun (WGS) entry which is preliminary data.</text>
</comment>
<protein>
    <submittedName>
        <fullName evidence="2">Uncharacterized protein</fullName>
    </submittedName>
</protein>
<proteinExistence type="predicted"/>
<keyword evidence="3" id="KW-1185">Reference proteome</keyword>
<keyword evidence="1" id="KW-0472">Membrane</keyword>
<keyword evidence="1" id="KW-0812">Transmembrane</keyword>
<sequence length="368" mass="41000">MMEHYTESDITRVSSQIKSIEMQTLYYERYIIQSDYQLLRKGKFRNYLEDNTSMDLDKIRASTTLTPKKQTSCPEEDLGKPSLTVYPDATPLFLKAALLAVVLVGVCSERRHGPVLERQLLYMDVEPKVSEIKEFLDVSENYKQLPTFLVTILTGLLSILGPILNTLFGGLLTPLLVGLSSALGVASSGTRIQTPAVISTSDSTSLPARSPWTIDTSLGHVYSVEENGLTKTEKDISYDGPVIPDQSGYKTLPQQENYYSGTNPHIPVSYAPSYVPLLMASLNGVSAKPWLYHQSSRRYIPAEPTPLAAHIGTVSSSHFSQTEAMKGQSEPIRKLMTNIVQQTYTAINGARTWPVYERWNAFIFLHPI</sequence>
<name>A0ABN7NT65_TIMPD</name>